<dbReference type="EMBL" id="BGPR01112627">
    <property type="protein sequence ID" value="GBM95655.1"/>
    <property type="molecule type" value="Genomic_DNA"/>
</dbReference>
<evidence type="ECO:0000313" key="1">
    <source>
        <dbReference type="EMBL" id="GBM95655.1"/>
    </source>
</evidence>
<sequence length="131" mass="15005">MATRDSKFDQIDHTRQRLDLKDIKKLSTDQQYFYRICLATEDGSCSAAGLTIAQKTHLGISSLGARDEKKKNSGGLRFSKLPKLNYFEAADYNYLIDWSNCVVTESPLTMHIKYKDLKEMCKEEQFPALTL</sequence>
<accession>A0A4Y2K199</accession>
<evidence type="ECO:0000313" key="2">
    <source>
        <dbReference type="Proteomes" id="UP000499080"/>
    </source>
</evidence>
<proteinExistence type="predicted"/>
<reference evidence="1 2" key="1">
    <citation type="journal article" date="2019" name="Sci. Rep.">
        <title>Orb-weaving spider Araneus ventricosus genome elucidates the spidroin gene catalogue.</title>
        <authorList>
            <person name="Kono N."/>
            <person name="Nakamura H."/>
            <person name="Ohtoshi R."/>
            <person name="Moran D.A.P."/>
            <person name="Shinohara A."/>
            <person name="Yoshida Y."/>
            <person name="Fujiwara M."/>
            <person name="Mori M."/>
            <person name="Tomita M."/>
            <person name="Arakawa K."/>
        </authorList>
    </citation>
    <scope>NUCLEOTIDE SEQUENCE [LARGE SCALE GENOMIC DNA]</scope>
</reference>
<gene>
    <name evidence="1" type="ORF">AVEN_103691_1</name>
</gene>
<dbReference type="AlphaFoldDB" id="A0A4Y2K199"/>
<dbReference type="OrthoDB" id="5982258at2759"/>
<keyword evidence="2" id="KW-1185">Reference proteome</keyword>
<dbReference type="PANTHER" id="PTHR46409">
    <property type="entry name" value="HTH PSQ-TYPE DOMAIN-CONTAINING PROTEIN"/>
    <property type="match status" value="1"/>
</dbReference>
<comment type="caution">
    <text evidence="1">The sequence shown here is derived from an EMBL/GenBank/DDBJ whole genome shotgun (WGS) entry which is preliminary data.</text>
</comment>
<name>A0A4Y2K199_ARAVE</name>
<protein>
    <submittedName>
        <fullName evidence="1">Uncharacterized protein</fullName>
    </submittedName>
</protein>
<dbReference type="Proteomes" id="UP000499080">
    <property type="component" value="Unassembled WGS sequence"/>
</dbReference>
<organism evidence="1 2">
    <name type="scientific">Araneus ventricosus</name>
    <name type="common">Orbweaver spider</name>
    <name type="synonym">Epeira ventricosa</name>
    <dbReference type="NCBI Taxonomy" id="182803"/>
    <lineage>
        <taxon>Eukaryota</taxon>
        <taxon>Metazoa</taxon>
        <taxon>Ecdysozoa</taxon>
        <taxon>Arthropoda</taxon>
        <taxon>Chelicerata</taxon>
        <taxon>Arachnida</taxon>
        <taxon>Araneae</taxon>
        <taxon>Araneomorphae</taxon>
        <taxon>Entelegynae</taxon>
        <taxon>Araneoidea</taxon>
        <taxon>Araneidae</taxon>
        <taxon>Araneus</taxon>
    </lineage>
</organism>
<dbReference type="PANTHER" id="PTHR46409:SF1">
    <property type="entry name" value="HTH PSQ-TYPE DOMAIN-CONTAINING PROTEIN"/>
    <property type="match status" value="1"/>
</dbReference>